<protein>
    <recommendedName>
        <fullName evidence="2">Calcineurin-like phosphoesterase domain-containing protein</fullName>
    </recommendedName>
</protein>
<dbReference type="Gene3D" id="3.60.21.10">
    <property type="match status" value="1"/>
</dbReference>
<gene>
    <name evidence="3" type="ORF">SPIL2461_LOCUS15368</name>
</gene>
<dbReference type="InterPro" id="IPR004843">
    <property type="entry name" value="Calcineurin-like_PHP"/>
</dbReference>
<feature type="domain" description="Calcineurin-like phosphoesterase" evidence="2">
    <location>
        <begin position="66"/>
        <end position="327"/>
    </location>
</feature>
<dbReference type="SUPFAM" id="SSF56300">
    <property type="entry name" value="Metallo-dependent phosphatases"/>
    <property type="match status" value="1"/>
</dbReference>
<sequence>MRGAKTLFILLAEQVCWAFEVSHAFSSRFAQVAWTPRGEEVHRRNRLRNHDSFLEVVQKAAEDDELRILHITDSHVSRKDSDPPHTHRMYTALLSVEDKDTHQLKHPSEQLVRLLRRAREQKVDLIALGGDIINYPEADEVSWLVDQLTTAAPGIPFIYTAGNHDWHLEFTQEPRYDSARLKQLNATLRPIFDRSAVPRMGNYGMLYGHVRIKGVDIYFLDNSNYQINQEQLAFARDHISRRSPEGSGPAVLLLHMPLALPGVNLPPKEVCGNPTWGASSDDLSEIEGRPAWPAEGNLQSTYDFIQLVKEQTAPKGRIVALLTGHVHRDFSTELPSASFLFENVTNLACAKSSSCRLGRANARHRDMLENMGTSELLEGESRVLASGAVQYSTLDAAEGGFRLLSVRRS</sequence>
<feature type="chain" id="PRO_5032492960" description="Calcineurin-like phosphoesterase domain-containing protein" evidence="1">
    <location>
        <begin position="19"/>
        <end position="409"/>
    </location>
</feature>
<dbReference type="Proteomes" id="UP000649617">
    <property type="component" value="Unassembled WGS sequence"/>
</dbReference>
<dbReference type="EMBL" id="CAJNIZ010037369">
    <property type="protein sequence ID" value="CAE7570898.1"/>
    <property type="molecule type" value="Genomic_DNA"/>
</dbReference>
<dbReference type="OrthoDB" id="419997at2759"/>
<dbReference type="AlphaFoldDB" id="A0A812UCB8"/>
<comment type="caution">
    <text evidence="3">The sequence shown here is derived from an EMBL/GenBank/DDBJ whole genome shotgun (WGS) entry which is preliminary data.</text>
</comment>
<dbReference type="Pfam" id="PF00149">
    <property type="entry name" value="Metallophos"/>
    <property type="match status" value="1"/>
</dbReference>
<feature type="signal peptide" evidence="1">
    <location>
        <begin position="1"/>
        <end position="18"/>
    </location>
</feature>
<evidence type="ECO:0000256" key="1">
    <source>
        <dbReference type="SAM" id="SignalP"/>
    </source>
</evidence>
<keyword evidence="4" id="KW-1185">Reference proteome</keyword>
<keyword evidence="1" id="KW-0732">Signal</keyword>
<proteinExistence type="predicted"/>
<dbReference type="PANTHER" id="PTHR43143">
    <property type="entry name" value="METALLOPHOSPHOESTERASE, CALCINEURIN SUPERFAMILY"/>
    <property type="match status" value="1"/>
</dbReference>
<accession>A0A812UCB8</accession>
<dbReference type="InterPro" id="IPR029052">
    <property type="entry name" value="Metallo-depent_PP-like"/>
</dbReference>
<dbReference type="GO" id="GO:0016787">
    <property type="term" value="F:hydrolase activity"/>
    <property type="evidence" value="ECO:0007669"/>
    <property type="project" value="InterPro"/>
</dbReference>
<reference evidence="3" key="1">
    <citation type="submission" date="2021-02" db="EMBL/GenBank/DDBJ databases">
        <authorList>
            <person name="Dougan E. K."/>
            <person name="Rhodes N."/>
            <person name="Thang M."/>
            <person name="Chan C."/>
        </authorList>
    </citation>
    <scope>NUCLEOTIDE SEQUENCE</scope>
</reference>
<evidence type="ECO:0000313" key="3">
    <source>
        <dbReference type="EMBL" id="CAE7570898.1"/>
    </source>
</evidence>
<dbReference type="PANTHER" id="PTHR43143:SF1">
    <property type="entry name" value="SERINE_THREONINE-PROTEIN PHOSPHATASE CPPED1"/>
    <property type="match status" value="1"/>
</dbReference>
<dbReference type="InterPro" id="IPR051918">
    <property type="entry name" value="STPP_CPPED1"/>
</dbReference>
<evidence type="ECO:0000259" key="2">
    <source>
        <dbReference type="Pfam" id="PF00149"/>
    </source>
</evidence>
<evidence type="ECO:0000313" key="4">
    <source>
        <dbReference type="Proteomes" id="UP000649617"/>
    </source>
</evidence>
<name>A0A812UCB8_SYMPI</name>
<organism evidence="3 4">
    <name type="scientific">Symbiodinium pilosum</name>
    <name type="common">Dinoflagellate</name>
    <dbReference type="NCBI Taxonomy" id="2952"/>
    <lineage>
        <taxon>Eukaryota</taxon>
        <taxon>Sar</taxon>
        <taxon>Alveolata</taxon>
        <taxon>Dinophyceae</taxon>
        <taxon>Suessiales</taxon>
        <taxon>Symbiodiniaceae</taxon>
        <taxon>Symbiodinium</taxon>
    </lineage>
</organism>